<dbReference type="InterPro" id="IPR031107">
    <property type="entry name" value="Small_HSP"/>
</dbReference>
<evidence type="ECO:0000256" key="2">
    <source>
        <dbReference type="RuleBase" id="RU003616"/>
    </source>
</evidence>
<dbReference type="Proteomes" id="UP000077667">
    <property type="component" value="Chromosome"/>
</dbReference>
<accession>A0A1A9I3B1</accession>
<dbReference type="InterPro" id="IPR002068">
    <property type="entry name" value="A-crystallin/Hsp20_dom"/>
</dbReference>
<evidence type="ECO:0000313" key="4">
    <source>
        <dbReference type="EMBL" id="ANH81815.1"/>
    </source>
</evidence>
<dbReference type="Pfam" id="PF00011">
    <property type="entry name" value="HSP20"/>
    <property type="match status" value="1"/>
</dbReference>
<gene>
    <name evidence="4" type="ORF">A8C56_13240</name>
</gene>
<dbReference type="CDD" id="cd06464">
    <property type="entry name" value="ACD_sHsps-like"/>
    <property type="match status" value="1"/>
</dbReference>
<dbReference type="Gene3D" id="2.60.40.790">
    <property type="match status" value="1"/>
</dbReference>
<evidence type="ECO:0000256" key="1">
    <source>
        <dbReference type="PROSITE-ProRule" id="PRU00285"/>
    </source>
</evidence>
<dbReference type="RefSeq" id="WP_067756844.1">
    <property type="nucleotide sequence ID" value="NZ_CP015772.1"/>
</dbReference>
<evidence type="ECO:0000313" key="5">
    <source>
        <dbReference type="Proteomes" id="UP000077667"/>
    </source>
</evidence>
<dbReference type="InterPro" id="IPR008978">
    <property type="entry name" value="HSP20-like_chaperone"/>
</dbReference>
<feature type="domain" description="SHSP" evidence="3">
    <location>
        <begin position="37"/>
        <end position="151"/>
    </location>
</feature>
<sequence>MSLVKWNENKGALPGFSGWLDDFWSRDLFNWGNKNFSSTQTTLPSVNVKETDGNYEVEVAAPGMDKKDFHITLDGNLLTISSEKQTNNEEEKANYTRREFSYQSFQRTFQLPKDVVDEESIQAKYENGVLQLTIPKKEEARKKVPKKIEVQ</sequence>
<organism evidence="4 5">
    <name type="scientific">Niabella ginsenosidivorans</name>
    <dbReference type="NCBI Taxonomy" id="1176587"/>
    <lineage>
        <taxon>Bacteria</taxon>
        <taxon>Pseudomonadati</taxon>
        <taxon>Bacteroidota</taxon>
        <taxon>Chitinophagia</taxon>
        <taxon>Chitinophagales</taxon>
        <taxon>Chitinophagaceae</taxon>
        <taxon>Niabella</taxon>
    </lineage>
</organism>
<comment type="similarity">
    <text evidence="1 2">Belongs to the small heat shock protein (HSP20) family.</text>
</comment>
<evidence type="ECO:0000259" key="3">
    <source>
        <dbReference type="PROSITE" id="PS01031"/>
    </source>
</evidence>
<dbReference type="KEGG" id="nia:A8C56_13240"/>
<dbReference type="AlphaFoldDB" id="A0A1A9I3B1"/>
<dbReference type="PANTHER" id="PTHR11527">
    <property type="entry name" value="HEAT-SHOCK PROTEIN 20 FAMILY MEMBER"/>
    <property type="match status" value="1"/>
</dbReference>
<name>A0A1A9I3B1_9BACT</name>
<dbReference type="OrthoDB" id="9814487at2"/>
<dbReference type="PROSITE" id="PS01031">
    <property type="entry name" value="SHSP"/>
    <property type="match status" value="1"/>
</dbReference>
<protein>
    <submittedName>
        <fullName evidence="4">Heat-shock protein</fullName>
    </submittedName>
</protein>
<dbReference type="STRING" id="1176587.A8C56_13240"/>
<keyword evidence="5" id="KW-1185">Reference proteome</keyword>
<proteinExistence type="inferred from homology"/>
<dbReference type="SUPFAM" id="SSF49764">
    <property type="entry name" value="HSP20-like chaperones"/>
    <property type="match status" value="1"/>
</dbReference>
<dbReference type="EMBL" id="CP015772">
    <property type="protein sequence ID" value="ANH81815.1"/>
    <property type="molecule type" value="Genomic_DNA"/>
</dbReference>
<reference evidence="4 5" key="1">
    <citation type="submission" date="2016-05" db="EMBL/GenBank/DDBJ databases">
        <title>Niabella ginsenosidivorans BS26 whole genome sequencing.</title>
        <authorList>
            <person name="Im W.T."/>
            <person name="Siddiqi M.Z."/>
        </authorList>
    </citation>
    <scope>NUCLEOTIDE SEQUENCE [LARGE SCALE GENOMIC DNA]</scope>
    <source>
        <strain evidence="4 5">BS26</strain>
    </source>
</reference>